<protein>
    <submittedName>
        <fullName evidence="1">5243_t:CDS:1</fullName>
    </submittedName>
</protein>
<dbReference type="EMBL" id="CAMKVN010002417">
    <property type="protein sequence ID" value="CAI2180993.1"/>
    <property type="molecule type" value="Genomic_DNA"/>
</dbReference>
<dbReference type="AlphaFoldDB" id="A0A9W4WY52"/>
<dbReference type="Proteomes" id="UP001153678">
    <property type="component" value="Unassembled WGS sequence"/>
</dbReference>
<evidence type="ECO:0000313" key="2">
    <source>
        <dbReference type="Proteomes" id="UP001153678"/>
    </source>
</evidence>
<sequence length="68" mass="8013">MEIATEALIKFIKLFLTEISESDFRGFPDSIYLTRKELELKDHFHSFVSCSPNIQYHFNVKETCNVKL</sequence>
<evidence type="ECO:0000313" key="1">
    <source>
        <dbReference type="EMBL" id="CAI2180993.1"/>
    </source>
</evidence>
<gene>
    <name evidence="1" type="ORF">FWILDA_LOCUS9861</name>
</gene>
<organism evidence="1 2">
    <name type="scientific">Funneliformis geosporum</name>
    <dbReference type="NCBI Taxonomy" id="1117311"/>
    <lineage>
        <taxon>Eukaryota</taxon>
        <taxon>Fungi</taxon>
        <taxon>Fungi incertae sedis</taxon>
        <taxon>Mucoromycota</taxon>
        <taxon>Glomeromycotina</taxon>
        <taxon>Glomeromycetes</taxon>
        <taxon>Glomerales</taxon>
        <taxon>Glomeraceae</taxon>
        <taxon>Funneliformis</taxon>
    </lineage>
</organism>
<accession>A0A9W4WY52</accession>
<keyword evidence="2" id="KW-1185">Reference proteome</keyword>
<reference evidence="1" key="1">
    <citation type="submission" date="2022-08" db="EMBL/GenBank/DDBJ databases">
        <authorList>
            <person name="Kallberg Y."/>
            <person name="Tangrot J."/>
            <person name="Rosling A."/>
        </authorList>
    </citation>
    <scope>NUCLEOTIDE SEQUENCE</scope>
    <source>
        <strain evidence="1">Wild A</strain>
    </source>
</reference>
<comment type="caution">
    <text evidence="1">The sequence shown here is derived from an EMBL/GenBank/DDBJ whole genome shotgun (WGS) entry which is preliminary data.</text>
</comment>
<dbReference type="OrthoDB" id="2436336at2759"/>
<name>A0A9W4WY52_9GLOM</name>
<proteinExistence type="predicted"/>